<dbReference type="EMBL" id="AVPE01000011">
    <property type="protein sequence ID" value="KGX91091.1"/>
    <property type="molecule type" value="Genomic_DNA"/>
</dbReference>
<organism evidence="2 3">
    <name type="scientific">Pontibacillus halophilus JSM 076056 = DSM 19796</name>
    <dbReference type="NCBI Taxonomy" id="1385510"/>
    <lineage>
        <taxon>Bacteria</taxon>
        <taxon>Bacillati</taxon>
        <taxon>Bacillota</taxon>
        <taxon>Bacilli</taxon>
        <taxon>Bacillales</taxon>
        <taxon>Bacillaceae</taxon>
        <taxon>Pontibacillus</taxon>
    </lineage>
</organism>
<dbReference type="PANTHER" id="PTHR41309">
    <property type="entry name" value="MEMBRANE PROTEIN-RELATED"/>
    <property type="match status" value="1"/>
</dbReference>
<dbReference type="OrthoDB" id="1913432at2"/>
<keyword evidence="3" id="KW-1185">Reference proteome</keyword>
<keyword evidence="1" id="KW-0812">Transmembrane</keyword>
<keyword evidence="1" id="KW-1133">Transmembrane helix</keyword>
<protein>
    <submittedName>
        <fullName evidence="2">ABC transporter permease</fullName>
    </submittedName>
</protein>
<sequence>MYNLIRKDFVIQRKTLALMMIGIAIYLFLDISSMWVGVVFGIVIVVNTFALEEKASVHKFINSMPYTRREVVQSRYVVVLLFTLLVATVIFMGNLVIHRELIDWKDMLIMCSMVILAASFIMPFCYKFKSNYLLISSVIAFASYFVVVTLFVPNLNDYIRELMNVILSSDRFFIYLFLAVVVSFIYGLSGVLSTRIYHKKIF</sequence>
<feature type="transmembrane region" description="Helical" evidence="1">
    <location>
        <begin position="172"/>
        <end position="192"/>
    </location>
</feature>
<dbReference type="eggNOG" id="ENOG5031H2M">
    <property type="taxonomic scope" value="Bacteria"/>
</dbReference>
<dbReference type="Pfam" id="PF13346">
    <property type="entry name" value="ABC2_membrane_5"/>
    <property type="match status" value="1"/>
</dbReference>
<name>A0A0A5GD06_9BACI</name>
<dbReference type="Proteomes" id="UP000030528">
    <property type="component" value="Unassembled WGS sequence"/>
</dbReference>
<feature type="transmembrane region" description="Helical" evidence="1">
    <location>
        <begin position="12"/>
        <end position="29"/>
    </location>
</feature>
<evidence type="ECO:0000256" key="1">
    <source>
        <dbReference type="SAM" id="Phobius"/>
    </source>
</evidence>
<proteinExistence type="predicted"/>
<keyword evidence="1" id="KW-0472">Membrane</keyword>
<dbReference type="PANTHER" id="PTHR41309:SF2">
    <property type="entry name" value="MEMBRANE PROTEIN"/>
    <property type="match status" value="1"/>
</dbReference>
<reference evidence="2 3" key="1">
    <citation type="submission" date="2013-08" db="EMBL/GenBank/DDBJ databases">
        <authorList>
            <person name="Huang J."/>
            <person name="Wang G."/>
        </authorList>
    </citation>
    <scope>NUCLEOTIDE SEQUENCE [LARGE SCALE GENOMIC DNA]</scope>
    <source>
        <strain evidence="2 3">JSM 076056</strain>
    </source>
</reference>
<feature type="transmembrane region" description="Helical" evidence="1">
    <location>
        <begin position="132"/>
        <end position="152"/>
    </location>
</feature>
<feature type="transmembrane region" description="Helical" evidence="1">
    <location>
        <begin position="107"/>
        <end position="125"/>
    </location>
</feature>
<accession>A0A0A5GD06</accession>
<dbReference type="AlphaFoldDB" id="A0A0A5GD06"/>
<evidence type="ECO:0000313" key="3">
    <source>
        <dbReference type="Proteomes" id="UP000030528"/>
    </source>
</evidence>
<evidence type="ECO:0000313" key="2">
    <source>
        <dbReference type="EMBL" id="KGX91091.1"/>
    </source>
</evidence>
<dbReference type="STRING" id="1385510.GCA_000425205_02628"/>
<dbReference type="InterPro" id="IPR025699">
    <property type="entry name" value="ABC2_memb-like"/>
</dbReference>
<dbReference type="RefSeq" id="WP_026800948.1">
    <property type="nucleotide sequence ID" value="NZ_AULI01000011.1"/>
</dbReference>
<comment type="caution">
    <text evidence="2">The sequence shown here is derived from an EMBL/GenBank/DDBJ whole genome shotgun (WGS) entry which is preliminary data.</text>
</comment>
<gene>
    <name evidence="2" type="ORF">N781_05150</name>
</gene>
<feature type="transmembrane region" description="Helical" evidence="1">
    <location>
        <begin position="76"/>
        <end position="95"/>
    </location>
</feature>